<dbReference type="InterPro" id="IPR014944">
    <property type="entry name" value="Toxin_SymE-like"/>
</dbReference>
<dbReference type="GO" id="GO:0003723">
    <property type="term" value="F:RNA binding"/>
    <property type="evidence" value="ECO:0007669"/>
    <property type="project" value="InterPro"/>
</dbReference>
<proteinExistence type="predicted"/>
<dbReference type="GO" id="GO:0016070">
    <property type="term" value="P:RNA metabolic process"/>
    <property type="evidence" value="ECO:0007669"/>
    <property type="project" value="InterPro"/>
</dbReference>
<dbReference type="OrthoDB" id="9035207at2"/>
<evidence type="ECO:0000259" key="2">
    <source>
        <dbReference type="Pfam" id="PF08845"/>
    </source>
</evidence>
<dbReference type="AlphaFoldDB" id="A0A071M8T9"/>
<name>A0A071M8T9_9BURK</name>
<accession>A0A071M8T9</accession>
<gene>
    <name evidence="3" type="ORF">DT99_22580</name>
</gene>
<protein>
    <recommendedName>
        <fullName evidence="2">Toxin SymE-like domain-containing protein</fullName>
    </recommendedName>
</protein>
<feature type="region of interest" description="Disordered" evidence="1">
    <location>
        <begin position="85"/>
        <end position="110"/>
    </location>
</feature>
<organism evidence="3">
    <name type="scientific">Burkholderia cenocepacia</name>
    <dbReference type="NCBI Taxonomy" id="95486"/>
    <lineage>
        <taxon>Bacteria</taxon>
        <taxon>Pseudomonadati</taxon>
        <taxon>Pseudomonadota</taxon>
        <taxon>Betaproteobacteria</taxon>
        <taxon>Burkholderiales</taxon>
        <taxon>Burkholderiaceae</taxon>
        <taxon>Burkholderia</taxon>
        <taxon>Burkholderia cepacia complex</taxon>
    </lineage>
</organism>
<dbReference type="Pfam" id="PF08845">
    <property type="entry name" value="SymE_toxin"/>
    <property type="match status" value="1"/>
</dbReference>
<sequence>MAGAHHNAPMYFRDCFVSPQSSFQSGRVVPHIRLTDMAPPVVYLWTKLSGRWIEAAGFDPGQRLRIEVSHKRLVITPIEDAGCTSDEQAGCPDIDRGTRRQQCSVTTEEA</sequence>
<dbReference type="EMBL" id="JJOA01000020">
    <property type="protein sequence ID" value="KEA57212.1"/>
    <property type="molecule type" value="Genomic_DNA"/>
</dbReference>
<dbReference type="GO" id="GO:0005737">
    <property type="term" value="C:cytoplasm"/>
    <property type="evidence" value="ECO:0007669"/>
    <property type="project" value="InterPro"/>
</dbReference>
<comment type="caution">
    <text evidence="3">The sequence shown here is derived from an EMBL/GenBank/DDBJ whole genome shotgun (WGS) entry which is preliminary data.</text>
</comment>
<evidence type="ECO:0000313" key="3">
    <source>
        <dbReference type="EMBL" id="KEA57212.1"/>
    </source>
</evidence>
<reference evidence="3" key="1">
    <citation type="submission" date="2014-04" db="EMBL/GenBank/DDBJ databases">
        <title>In planta biocontrol of soil-borne Fusarium wilt of banana through a plant endophytic bacterium, Burkholderia cenocepacia 869T2.</title>
        <authorList>
            <person name="Ho Y.-N."/>
            <person name="Chiang H.-M."/>
            <person name="Chao C.-P."/>
            <person name="Su C.-C."/>
            <person name="Hsu H.-F."/>
            <person name="Guo C.-T."/>
            <person name="Hsieh J.-L."/>
            <person name="Huang C.-C."/>
        </authorList>
    </citation>
    <scope>NUCLEOTIDE SEQUENCE [LARGE SCALE GENOMIC DNA]</scope>
    <source>
        <strain evidence="3">869T2</strain>
    </source>
</reference>
<dbReference type="GO" id="GO:0016788">
    <property type="term" value="F:hydrolase activity, acting on ester bonds"/>
    <property type="evidence" value="ECO:0007669"/>
    <property type="project" value="InterPro"/>
</dbReference>
<evidence type="ECO:0000256" key="1">
    <source>
        <dbReference type="SAM" id="MobiDB-lite"/>
    </source>
</evidence>
<feature type="compositionally biased region" description="Polar residues" evidence="1">
    <location>
        <begin position="100"/>
        <end position="110"/>
    </location>
</feature>
<feature type="domain" description="Toxin SymE-like" evidence="2">
    <location>
        <begin position="47"/>
        <end position="77"/>
    </location>
</feature>